<keyword evidence="11" id="KW-0812">Transmembrane</keyword>
<gene>
    <name evidence="14" type="ordered locus">Halha_0889</name>
</gene>
<dbReference type="PANTHER" id="PTHR43289:SF34">
    <property type="entry name" value="SERINE_THREONINE-PROTEIN KINASE YBDM-RELATED"/>
    <property type="match status" value="1"/>
</dbReference>
<evidence type="ECO:0000256" key="9">
    <source>
        <dbReference type="PROSITE-ProRule" id="PRU10141"/>
    </source>
</evidence>
<keyword evidence="15" id="KW-1185">Reference proteome</keyword>
<comment type="catalytic activity">
    <reaction evidence="7">
        <text>L-threonyl-[protein] + ATP = O-phospho-L-threonyl-[protein] + ADP + H(+)</text>
        <dbReference type="Rhea" id="RHEA:46608"/>
        <dbReference type="Rhea" id="RHEA-COMP:11060"/>
        <dbReference type="Rhea" id="RHEA-COMP:11605"/>
        <dbReference type="ChEBI" id="CHEBI:15378"/>
        <dbReference type="ChEBI" id="CHEBI:30013"/>
        <dbReference type="ChEBI" id="CHEBI:30616"/>
        <dbReference type="ChEBI" id="CHEBI:61977"/>
        <dbReference type="ChEBI" id="CHEBI:456216"/>
        <dbReference type="EC" id="2.7.11.1"/>
    </reaction>
</comment>
<feature type="region of interest" description="Disordered" evidence="10">
    <location>
        <begin position="286"/>
        <end position="312"/>
    </location>
</feature>
<dbReference type="EC" id="2.7.11.1" evidence="1"/>
<keyword evidence="11" id="KW-0472">Membrane</keyword>
<dbReference type="eggNOG" id="COG2815">
    <property type="taxonomic scope" value="Bacteria"/>
</dbReference>
<dbReference type="Pfam" id="PF00069">
    <property type="entry name" value="Pkinase"/>
    <property type="match status" value="1"/>
</dbReference>
<evidence type="ECO:0000256" key="5">
    <source>
        <dbReference type="ARBA" id="ARBA00022777"/>
    </source>
</evidence>
<dbReference type="FunFam" id="3.30.200.20:FF:000035">
    <property type="entry name" value="Serine/threonine protein kinase Stk1"/>
    <property type="match status" value="1"/>
</dbReference>
<proteinExistence type="predicted"/>
<feature type="domain" description="PASTA" evidence="13">
    <location>
        <begin position="485"/>
        <end position="552"/>
    </location>
</feature>
<organism evidence="14 15">
    <name type="scientific">Halobacteroides halobius (strain ATCC 35273 / DSM 5150 / MD-1)</name>
    <dbReference type="NCBI Taxonomy" id="748449"/>
    <lineage>
        <taxon>Bacteria</taxon>
        <taxon>Bacillati</taxon>
        <taxon>Bacillota</taxon>
        <taxon>Clostridia</taxon>
        <taxon>Halanaerobiales</taxon>
        <taxon>Halobacteroidaceae</taxon>
        <taxon>Halobacteroides</taxon>
    </lineage>
</organism>
<dbReference type="FunFam" id="1.10.510.10:FF:000021">
    <property type="entry name" value="Serine/threonine protein kinase"/>
    <property type="match status" value="1"/>
</dbReference>
<feature type="domain" description="PASTA" evidence="13">
    <location>
        <begin position="415"/>
        <end position="482"/>
    </location>
</feature>
<evidence type="ECO:0000256" key="7">
    <source>
        <dbReference type="ARBA" id="ARBA00047899"/>
    </source>
</evidence>
<evidence type="ECO:0000256" key="4">
    <source>
        <dbReference type="ARBA" id="ARBA00022741"/>
    </source>
</evidence>
<dbReference type="PROSITE" id="PS00108">
    <property type="entry name" value="PROTEIN_KINASE_ST"/>
    <property type="match status" value="1"/>
</dbReference>
<dbReference type="PANTHER" id="PTHR43289">
    <property type="entry name" value="MITOGEN-ACTIVATED PROTEIN KINASE KINASE KINASE 20-RELATED"/>
    <property type="match status" value="1"/>
</dbReference>
<dbReference type="PROSITE" id="PS00107">
    <property type="entry name" value="PROTEIN_KINASE_ATP"/>
    <property type="match status" value="1"/>
</dbReference>
<evidence type="ECO:0000256" key="6">
    <source>
        <dbReference type="ARBA" id="ARBA00022840"/>
    </source>
</evidence>
<dbReference type="KEGG" id="hhl:Halha_0889"/>
<protein>
    <recommendedName>
        <fullName evidence="1">non-specific serine/threonine protein kinase</fullName>
        <ecNumber evidence="1">2.7.11.1</ecNumber>
    </recommendedName>
</protein>
<feature type="binding site" evidence="9">
    <location>
        <position position="39"/>
    </location>
    <ligand>
        <name>ATP</name>
        <dbReference type="ChEBI" id="CHEBI:30616"/>
    </ligand>
</feature>
<evidence type="ECO:0000256" key="8">
    <source>
        <dbReference type="ARBA" id="ARBA00048679"/>
    </source>
</evidence>
<dbReference type="OrthoDB" id="9788659at2"/>
<dbReference type="GO" id="GO:0004674">
    <property type="term" value="F:protein serine/threonine kinase activity"/>
    <property type="evidence" value="ECO:0007669"/>
    <property type="project" value="UniProtKB-KW"/>
</dbReference>
<evidence type="ECO:0000256" key="3">
    <source>
        <dbReference type="ARBA" id="ARBA00022679"/>
    </source>
</evidence>
<dbReference type="RefSeq" id="WP_015326580.1">
    <property type="nucleotide sequence ID" value="NC_019978.1"/>
</dbReference>
<dbReference type="SMART" id="SM00220">
    <property type="entry name" value="S_TKc"/>
    <property type="match status" value="1"/>
</dbReference>
<dbReference type="InterPro" id="IPR000719">
    <property type="entry name" value="Prot_kinase_dom"/>
</dbReference>
<feature type="transmembrane region" description="Helical" evidence="11">
    <location>
        <begin position="320"/>
        <end position="342"/>
    </location>
</feature>
<evidence type="ECO:0000313" key="15">
    <source>
        <dbReference type="Proteomes" id="UP000010880"/>
    </source>
</evidence>
<dbReference type="Gene3D" id="3.30.10.20">
    <property type="match status" value="3"/>
</dbReference>
<dbReference type="Gene3D" id="3.30.200.20">
    <property type="entry name" value="Phosphorylase Kinase, domain 1"/>
    <property type="match status" value="1"/>
</dbReference>
<dbReference type="GO" id="GO:0005524">
    <property type="term" value="F:ATP binding"/>
    <property type="evidence" value="ECO:0007669"/>
    <property type="project" value="UniProtKB-UniRule"/>
</dbReference>
<keyword evidence="5 14" id="KW-0418">Kinase</keyword>
<dbReference type="HOGENOM" id="CLU_000288_135_2_9"/>
<comment type="catalytic activity">
    <reaction evidence="8">
        <text>L-seryl-[protein] + ATP = O-phospho-L-seryl-[protein] + ADP + H(+)</text>
        <dbReference type="Rhea" id="RHEA:17989"/>
        <dbReference type="Rhea" id="RHEA-COMP:9863"/>
        <dbReference type="Rhea" id="RHEA-COMP:11604"/>
        <dbReference type="ChEBI" id="CHEBI:15378"/>
        <dbReference type="ChEBI" id="CHEBI:29999"/>
        <dbReference type="ChEBI" id="CHEBI:30616"/>
        <dbReference type="ChEBI" id="CHEBI:83421"/>
        <dbReference type="ChEBI" id="CHEBI:456216"/>
        <dbReference type="EC" id="2.7.11.1"/>
    </reaction>
</comment>
<dbReference type="CDD" id="cd14014">
    <property type="entry name" value="STKc_PknB_like"/>
    <property type="match status" value="1"/>
</dbReference>
<feature type="domain" description="Protein kinase" evidence="12">
    <location>
        <begin position="10"/>
        <end position="267"/>
    </location>
</feature>
<keyword evidence="6 9" id="KW-0067">ATP-binding</keyword>
<dbReference type="PROSITE" id="PS50011">
    <property type="entry name" value="PROTEIN_KINASE_DOM"/>
    <property type="match status" value="1"/>
</dbReference>
<evidence type="ECO:0000256" key="1">
    <source>
        <dbReference type="ARBA" id="ARBA00012513"/>
    </source>
</evidence>
<keyword evidence="2 14" id="KW-0723">Serine/threonine-protein kinase</keyword>
<feature type="domain" description="PASTA" evidence="13">
    <location>
        <begin position="347"/>
        <end position="414"/>
    </location>
</feature>
<name>L0K8J4_HALHC</name>
<dbReference type="Gene3D" id="1.10.510.10">
    <property type="entry name" value="Transferase(Phosphotransferase) domain 1"/>
    <property type="match status" value="1"/>
</dbReference>
<evidence type="ECO:0000256" key="2">
    <source>
        <dbReference type="ARBA" id="ARBA00022527"/>
    </source>
</evidence>
<accession>L0K8J4</accession>
<dbReference type="InterPro" id="IPR011009">
    <property type="entry name" value="Kinase-like_dom_sf"/>
</dbReference>
<evidence type="ECO:0000259" key="13">
    <source>
        <dbReference type="PROSITE" id="PS51178"/>
    </source>
</evidence>
<dbReference type="eggNOG" id="COG0515">
    <property type="taxonomic scope" value="Bacteria"/>
</dbReference>
<dbReference type="EMBL" id="CP003359">
    <property type="protein sequence ID" value="AGB40855.1"/>
    <property type="molecule type" value="Genomic_DNA"/>
</dbReference>
<evidence type="ECO:0000256" key="10">
    <source>
        <dbReference type="SAM" id="MobiDB-lite"/>
    </source>
</evidence>
<dbReference type="InterPro" id="IPR008271">
    <property type="entry name" value="Ser/Thr_kinase_AS"/>
</dbReference>
<dbReference type="AlphaFoldDB" id="L0K8J4"/>
<dbReference type="SUPFAM" id="SSF56112">
    <property type="entry name" value="Protein kinase-like (PK-like)"/>
    <property type="match status" value="1"/>
</dbReference>
<evidence type="ECO:0000256" key="11">
    <source>
        <dbReference type="SAM" id="Phobius"/>
    </source>
</evidence>
<dbReference type="SMART" id="SM00740">
    <property type="entry name" value="PASTA"/>
    <property type="match status" value="3"/>
</dbReference>
<dbReference type="NCBIfam" id="NF033483">
    <property type="entry name" value="PknB_PASTA_kin"/>
    <property type="match status" value="1"/>
</dbReference>
<dbReference type="STRING" id="748449.Halha_0889"/>
<evidence type="ECO:0000313" key="14">
    <source>
        <dbReference type="EMBL" id="AGB40855.1"/>
    </source>
</evidence>
<reference evidence="15" key="1">
    <citation type="submission" date="2012-02" db="EMBL/GenBank/DDBJ databases">
        <title>The complete genome of Halobacteroides halobius DSM 5150.</title>
        <authorList>
            <person name="Lucas S."/>
            <person name="Copeland A."/>
            <person name="Lapidus A."/>
            <person name="Glavina del Rio T."/>
            <person name="Dalin E."/>
            <person name="Tice H."/>
            <person name="Bruce D."/>
            <person name="Goodwin L."/>
            <person name="Pitluck S."/>
            <person name="Peters L."/>
            <person name="Mikhailova N."/>
            <person name="Gu W."/>
            <person name="Kyrpides N."/>
            <person name="Mavromatis K."/>
            <person name="Ivanova N."/>
            <person name="Brettin T."/>
            <person name="Detter J.C."/>
            <person name="Han C."/>
            <person name="Larimer F."/>
            <person name="Land M."/>
            <person name="Hauser L."/>
            <person name="Markowitz V."/>
            <person name="Cheng J.-F."/>
            <person name="Hugenholtz P."/>
            <person name="Woyke T."/>
            <person name="Wu D."/>
            <person name="Tindall B."/>
            <person name="Pomrenke H."/>
            <person name="Brambilla E."/>
            <person name="Klenk H.-P."/>
            <person name="Eisen J.A."/>
        </authorList>
    </citation>
    <scope>NUCLEOTIDE SEQUENCE [LARGE SCALE GENOMIC DNA]</scope>
    <source>
        <strain evidence="15">ATCC 35273 / DSM 5150 / MD-1</strain>
    </source>
</reference>
<dbReference type="InterPro" id="IPR005543">
    <property type="entry name" value="PASTA_dom"/>
</dbReference>
<dbReference type="CDD" id="cd06577">
    <property type="entry name" value="PASTA_pknB"/>
    <property type="match status" value="3"/>
</dbReference>
<dbReference type="PROSITE" id="PS51178">
    <property type="entry name" value="PASTA"/>
    <property type="match status" value="3"/>
</dbReference>
<sequence length="629" mass="70381">MIGRVLNGRYKLLERIGAGGMAIVYLGKDKLLDRKVAIKVLQPQFADNKKAVRRFNHEAKAVASLSHPNIVNIFDIGQEDNLHYIVMEYITGYDLKEVLKKQGRLELDRAVKITKGVCRALIKAHRNNIVHCDIKPHNILLTEDDTVKVTDFGIAQAVTDATMAQTSSILGSAHYLSPEQAEGKKVSTKSDIYSLGIVLYELVTGEVPFGGESSVSIALKHVEEEPPSPKKRNADIPDKLKEIILRAMAKETKDRYNSAAEMLRDLKEVSNDLDTAQRVSNQETMVISRDKINSKEENQDLEDDSKVASKEENNEKGRGLFFTLGIIGLILTIVLGTGYYFLMDYLTVPKVTVPNIIKKDLQEAKEELEKKGLRFDIYYKTYSNRVAQDHIISQSPQSGSVVRKNRIIEVVVSKGAKLVKVPNLTNKTLRYAKVSLSKSALKLGTITKKYSNQVPEEQVISQTPKAKTKVESNTKVQLVVSKGRKPKKVIVPSVVGLRKEEGISKLRERNLILGQIINKKSLNYLKGEIIAQQPSAGSKLMEGSTVKLIVSSGIRNPYNAQVKTSVVRTYIPPGQKREVKIVVKDDNGRRIVYQKVHQPKDRIEKQIITVGSAIIRVYIDGRLNIEKRL</sequence>
<keyword evidence="11" id="KW-1133">Transmembrane helix</keyword>
<evidence type="ECO:0000259" key="12">
    <source>
        <dbReference type="PROSITE" id="PS50011"/>
    </source>
</evidence>
<feature type="compositionally biased region" description="Basic and acidic residues" evidence="10">
    <location>
        <begin position="288"/>
        <end position="312"/>
    </location>
</feature>
<dbReference type="PATRIC" id="fig|748449.3.peg.848"/>
<dbReference type="Pfam" id="PF03793">
    <property type="entry name" value="PASTA"/>
    <property type="match status" value="3"/>
</dbReference>
<keyword evidence="3" id="KW-0808">Transferase</keyword>
<dbReference type="InterPro" id="IPR017441">
    <property type="entry name" value="Protein_kinase_ATP_BS"/>
</dbReference>
<keyword evidence="4 9" id="KW-0547">Nucleotide-binding</keyword>
<dbReference type="Proteomes" id="UP000010880">
    <property type="component" value="Chromosome"/>
</dbReference>